<dbReference type="Proteomes" id="UP000295689">
    <property type="component" value="Unassembled WGS sequence"/>
</dbReference>
<dbReference type="Pfam" id="PF07875">
    <property type="entry name" value="Coat_F"/>
    <property type="match status" value="1"/>
</dbReference>
<name>A0A4V2RE85_9BACI</name>
<dbReference type="PANTHER" id="PTHR39183:SF1">
    <property type="entry name" value="SPORE COAT PROTEIN F-LIKE PROTEIN YHCQ"/>
    <property type="match status" value="1"/>
</dbReference>
<dbReference type="EMBL" id="SLVV01000001">
    <property type="protein sequence ID" value="TCN27720.1"/>
    <property type="molecule type" value="Genomic_DNA"/>
</dbReference>
<dbReference type="InterPro" id="IPR012851">
    <property type="entry name" value="Spore_coat_CotF-like"/>
</dbReference>
<keyword evidence="4" id="KW-0946">Virion</keyword>
<protein>
    <submittedName>
        <fullName evidence="4">Spore coat protein CotF</fullName>
    </submittedName>
</protein>
<reference evidence="4 5" key="1">
    <citation type="journal article" date="2015" name="Stand. Genomic Sci.">
        <title>Genomic Encyclopedia of Bacterial and Archaeal Type Strains, Phase III: the genomes of soil and plant-associated and newly described type strains.</title>
        <authorList>
            <person name="Whitman W.B."/>
            <person name="Woyke T."/>
            <person name="Klenk H.P."/>
            <person name="Zhou Y."/>
            <person name="Lilburn T.G."/>
            <person name="Beck B.J."/>
            <person name="De Vos P."/>
            <person name="Vandamme P."/>
            <person name="Eisen J.A."/>
            <person name="Garrity G."/>
            <person name="Hugenholtz P."/>
            <person name="Kyrpides N.C."/>
        </authorList>
    </citation>
    <scope>NUCLEOTIDE SEQUENCE [LARGE SCALE GENOMIC DNA]</scope>
    <source>
        <strain evidence="4 5">CV53</strain>
    </source>
</reference>
<dbReference type="AlphaFoldDB" id="A0A4V2RE85"/>
<evidence type="ECO:0000313" key="4">
    <source>
        <dbReference type="EMBL" id="TCN27720.1"/>
    </source>
</evidence>
<proteinExistence type="inferred from homology"/>
<keyword evidence="1" id="KW-0749">Sporulation</keyword>
<organism evidence="4 5">
    <name type="scientific">Mesobacillus foraminis</name>
    <dbReference type="NCBI Taxonomy" id="279826"/>
    <lineage>
        <taxon>Bacteria</taxon>
        <taxon>Bacillati</taxon>
        <taxon>Bacillota</taxon>
        <taxon>Bacilli</taxon>
        <taxon>Bacillales</taxon>
        <taxon>Bacillaceae</taxon>
        <taxon>Mesobacillus</taxon>
    </lineage>
</organism>
<evidence type="ECO:0000256" key="1">
    <source>
        <dbReference type="ARBA" id="ARBA00022969"/>
    </source>
</evidence>
<evidence type="ECO:0000256" key="2">
    <source>
        <dbReference type="ARBA" id="ARBA00024325"/>
    </source>
</evidence>
<keyword evidence="5" id="KW-1185">Reference proteome</keyword>
<comment type="similarity">
    <text evidence="3">Belongs to the CotF family.</text>
</comment>
<comment type="subcellular location">
    <subcellularLocation>
        <location evidence="2">Spore coat</location>
    </subcellularLocation>
</comment>
<gene>
    <name evidence="4" type="ORF">EV146_10147</name>
</gene>
<dbReference type="Gene3D" id="1.20.1260.10">
    <property type="match status" value="1"/>
</dbReference>
<dbReference type="PANTHER" id="PTHR39183">
    <property type="entry name" value="SPORE COAT PROTEIN F-LIKE PROTEIN YHCQ"/>
    <property type="match status" value="1"/>
</dbReference>
<evidence type="ECO:0000256" key="3">
    <source>
        <dbReference type="ARBA" id="ARBA00024344"/>
    </source>
</evidence>
<sequence>MDHFMLGAHEVLELHEVLEGTVSAIHQFRLYQSHVQDDDLSTLISTQLTFMLSEYDYLVSLSESISNTKGEVYKRHNPKVDPVYGLDGPHMIYPKPSLPQMTDRDVASGMLQALKSGAVMKMRASLEIASRPLRDALQQASQNCSEQAYEVFLYMNRRGYYQVPFLSNQQDVLRQYQYSPESLGFAPRA</sequence>
<dbReference type="InterPro" id="IPR012347">
    <property type="entry name" value="Ferritin-like"/>
</dbReference>
<accession>A0A4V2RE85</accession>
<dbReference type="RefSeq" id="WP_132000645.1">
    <property type="nucleotide sequence ID" value="NZ_JABUHM010000006.1"/>
</dbReference>
<evidence type="ECO:0000313" key="5">
    <source>
        <dbReference type="Proteomes" id="UP000295689"/>
    </source>
</evidence>
<keyword evidence="4" id="KW-0167">Capsid protein</keyword>
<dbReference type="GO" id="GO:0030435">
    <property type="term" value="P:sporulation resulting in formation of a cellular spore"/>
    <property type="evidence" value="ECO:0007669"/>
    <property type="project" value="UniProtKB-KW"/>
</dbReference>
<comment type="caution">
    <text evidence="4">The sequence shown here is derived from an EMBL/GenBank/DDBJ whole genome shotgun (WGS) entry which is preliminary data.</text>
</comment>